<feature type="domain" description="Peptidase S1" evidence="5">
    <location>
        <begin position="59"/>
        <end position="296"/>
    </location>
</feature>
<dbReference type="PANTHER" id="PTHR24252">
    <property type="entry name" value="ACROSIN-RELATED"/>
    <property type="match status" value="1"/>
</dbReference>
<feature type="chain" id="PRO_5040766689" evidence="4">
    <location>
        <begin position="22"/>
        <end position="298"/>
    </location>
</feature>
<dbReference type="AlphaFoldDB" id="A0A9W2ZZB4"/>
<dbReference type="GO" id="GO:0006508">
    <property type="term" value="P:proteolysis"/>
    <property type="evidence" value="ECO:0007669"/>
    <property type="project" value="UniProtKB-KW"/>
</dbReference>
<keyword evidence="3" id="KW-0645">Protease</keyword>
<dbReference type="InterPro" id="IPR009003">
    <property type="entry name" value="Peptidase_S1_PA"/>
</dbReference>
<protein>
    <submittedName>
        <fullName evidence="7">Trypsin-1-like</fullName>
    </submittedName>
</protein>
<sequence length="298" mass="32420">MYTLIACVLILATAQAGPASGVEELVRKLRSRYDKIDAPGCGQRPLAPGNGVSELTTRIVGGKESMPYTWPAICSLRYVQEPNNHICGSNLVKNLAGEYYLITAAHCLNDTRASRYEAHCGIHDRADESEPHRIIVHFNNLYIHSGYNSWTMDSDIAIFKVVTSLPTNMFISAVCIPNEGWTDGEISIVAGWGALSSGGSSPYKLHQVNKPIKPRSICEQRYGVGAITPRMLCAGLPNGGVDACTGDSGGPLYTYRENRWTLTGIVSWGHGCGEVGKPGVYSDVIELKDWINTVLNFL</sequence>
<dbReference type="GO" id="GO:0004252">
    <property type="term" value="F:serine-type endopeptidase activity"/>
    <property type="evidence" value="ECO:0007669"/>
    <property type="project" value="InterPro"/>
</dbReference>
<dbReference type="PROSITE" id="PS00135">
    <property type="entry name" value="TRYPSIN_SER"/>
    <property type="match status" value="1"/>
</dbReference>
<dbReference type="InterPro" id="IPR018114">
    <property type="entry name" value="TRYPSIN_HIS"/>
</dbReference>
<proteinExistence type="inferred from homology"/>
<dbReference type="Pfam" id="PF00089">
    <property type="entry name" value="Trypsin"/>
    <property type="match status" value="1"/>
</dbReference>
<dbReference type="InterPro" id="IPR001314">
    <property type="entry name" value="Peptidase_S1A"/>
</dbReference>
<dbReference type="PROSITE" id="PS50240">
    <property type="entry name" value="TRYPSIN_DOM"/>
    <property type="match status" value="1"/>
</dbReference>
<dbReference type="InterPro" id="IPR033116">
    <property type="entry name" value="TRYPSIN_SER"/>
</dbReference>
<organism evidence="6 7">
    <name type="scientific">Biomphalaria glabrata</name>
    <name type="common">Bloodfluke planorb</name>
    <name type="synonym">Freshwater snail</name>
    <dbReference type="NCBI Taxonomy" id="6526"/>
    <lineage>
        <taxon>Eukaryota</taxon>
        <taxon>Metazoa</taxon>
        <taxon>Spiralia</taxon>
        <taxon>Lophotrochozoa</taxon>
        <taxon>Mollusca</taxon>
        <taxon>Gastropoda</taxon>
        <taxon>Heterobranchia</taxon>
        <taxon>Euthyneura</taxon>
        <taxon>Panpulmonata</taxon>
        <taxon>Hygrophila</taxon>
        <taxon>Lymnaeoidea</taxon>
        <taxon>Planorbidae</taxon>
        <taxon>Biomphalaria</taxon>
    </lineage>
</organism>
<evidence type="ECO:0000313" key="6">
    <source>
        <dbReference type="Proteomes" id="UP001165740"/>
    </source>
</evidence>
<keyword evidence="1" id="KW-1015">Disulfide bond</keyword>
<dbReference type="PROSITE" id="PS00134">
    <property type="entry name" value="TRYPSIN_HIS"/>
    <property type="match status" value="1"/>
</dbReference>
<dbReference type="PRINTS" id="PR00722">
    <property type="entry name" value="CHYMOTRYPSIN"/>
</dbReference>
<gene>
    <name evidence="7" type="primary">LOC106073349</name>
</gene>
<evidence type="ECO:0000256" key="3">
    <source>
        <dbReference type="RuleBase" id="RU363034"/>
    </source>
</evidence>
<dbReference type="Proteomes" id="UP001165740">
    <property type="component" value="Chromosome 3"/>
</dbReference>
<dbReference type="SUPFAM" id="SSF50494">
    <property type="entry name" value="Trypsin-like serine proteases"/>
    <property type="match status" value="1"/>
</dbReference>
<keyword evidence="4" id="KW-0732">Signal</keyword>
<name>A0A9W2ZZB4_BIOGL</name>
<evidence type="ECO:0000256" key="2">
    <source>
        <dbReference type="ARBA" id="ARBA00024195"/>
    </source>
</evidence>
<evidence type="ECO:0000259" key="5">
    <source>
        <dbReference type="PROSITE" id="PS50240"/>
    </source>
</evidence>
<keyword evidence="6" id="KW-1185">Reference proteome</keyword>
<dbReference type="SMART" id="SM00020">
    <property type="entry name" value="Tryp_SPc"/>
    <property type="match status" value="1"/>
</dbReference>
<dbReference type="InterPro" id="IPR001254">
    <property type="entry name" value="Trypsin_dom"/>
</dbReference>
<accession>A0A9W2ZZB4</accession>
<feature type="signal peptide" evidence="4">
    <location>
        <begin position="1"/>
        <end position="21"/>
    </location>
</feature>
<comment type="similarity">
    <text evidence="2">Belongs to the peptidase S1 family. CLIP subfamily.</text>
</comment>
<dbReference type="OrthoDB" id="9425590at2759"/>
<keyword evidence="3" id="KW-0720">Serine protease</keyword>
<dbReference type="RefSeq" id="XP_055880295.1">
    <property type="nucleotide sequence ID" value="XM_056024320.1"/>
</dbReference>
<evidence type="ECO:0000256" key="1">
    <source>
        <dbReference type="ARBA" id="ARBA00023157"/>
    </source>
</evidence>
<evidence type="ECO:0000256" key="4">
    <source>
        <dbReference type="SAM" id="SignalP"/>
    </source>
</evidence>
<dbReference type="CDD" id="cd00190">
    <property type="entry name" value="Tryp_SPc"/>
    <property type="match status" value="1"/>
</dbReference>
<dbReference type="InterPro" id="IPR043504">
    <property type="entry name" value="Peptidase_S1_PA_chymotrypsin"/>
</dbReference>
<dbReference type="FunFam" id="2.40.10.10:FF:000002">
    <property type="entry name" value="Transmembrane protease serine"/>
    <property type="match status" value="1"/>
</dbReference>
<dbReference type="Gene3D" id="2.40.10.10">
    <property type="entry name" value="Trypsin-like serine proteases"/>
    <property type="match status" value="1"/>
</dbReference>
<dbReference type="GeneID" id="106073349"/>
<keyword evidence="3" id="KW-0378">Hydrolase</keyword>
<reference evidence="7" key="1">
    <citation type="submission" date="2025-08" db="UniProtKB">
        <authorList>
            <consortium name="RefSeq"/>
        </authorList>
    </citation>
    <scope>IDENTIFICATION</scope>
</reference>
<dbReference type="PANTHER" id="PTHR24252:SF7">
    <property type="entry name" value="HYALIN"/>
    <property type="match status" value="1"/>
</dbReference>
<evidence type="ECO:0000313" key="7">
    <source>
        <dbReference type="RefSeq" id="XP_055880295.1"/>
    </source>
</evidence>